<keyword evidence="1" id="KW-0812">Transmembrane</keyword>
<proteinExistence type="predicted"/>
<evidence type="ECO:0000256" key="1">
    <source>
        <dbReference type="SAM" id="Phobius"/>
    </source>
</evidence>
<organism evidence="2 3">
    <name type="scientific">Shouchella clausii</name>
    <name type="common">Alkalihalobacillus clausii</name>
    <dbReference type="NCBI Taxonomy" id="79880"/>
    <lineage>
        <taxon>Bacteria</taxon>
        <taxon>Bacillati</taxon>
        <taxon>Bacillota</taxon>
        <taxon>Bacilli</taxon>
        <taxon>Bacillales</taxon>
        <taxon>Bacillaceae</taxon>
        <taxon>Shouchella</taxon>
    </lineage>
</organism>
<comment type="caution">
    <text evidence="2">The sequence shown here is derived from an EMBL/GenBank/DDBJ whole genome shotgun (WGS) entry which is preliminary data.</text>
</comment>
<evidence type="ECO:0000313" key="2">
    <source>
        <dbReference type="EMBL" id="PAE89999.1"/>
    </source>
</evidence>
<dbReference type="RefSeq" id="WP_095326130.1">
    <property type="nucleotide sequence ID" value="NZ_NPCC01000005.1"/>
</dbReference>
<feature type="transmembrane region" description="Helical" evidence="1">
    <location>
        <begin position="48"/>
        <end position="74"/>
    </location>
</feature>
<dbReference type="AlphaFoldDB" id="A0A268P3A6"/>
<accession>A0A268P3A6</accession>
<feature type="transmembrane region" description="Helical" evidence="1">
    <location>
        <begin position="12"/>
        <end position="36"/>
    </location>
</feature>
<gene>
    <name evidence="2" type="ORF">CHH72_03155</name>
</gene>
<evidence type="ECO:0000313" key="3">
    <source>
        <dbReference type="Proteomes" id="UP000216207"/>
    </source>
</evidence>
<dbReference type="EMBL" id="NPCC01000005">
    <property type="protein sequence ID" value="PAE89999.1"/>
    <property type="molecule type" value="Genomic_DNA"/>
</dbReference>
<keyword evidence="1" id="KW-0472">Membrane</keyword>
<keyword evidence="1" id="KW-1133">Transmembrane helix</keyword>
<dbReference type="Proteomes" id="UP000216207">
    <property type="component" value="Unassembled WGS sequence"/>
</dbReference>
<reference evidence="2 3" key="1">
    <citation type="submission" date="2017-07" db="EMBL/GenBank/DDBJ databases">
        <title>Isolation and whole genome analysis of endospore-forming bacteria from heroin.</title>
        <authorList>
            <person name="Kalinowski J."/>
            <person name="Ahrens B."/>
            <person name="Al-Dilaimi A."/>
            <person name="Winkler A."/>
            <person name="Wibberg D."/>
            <person name="Schleenbecker U."/>
            <person name="Ruckert C."/>
            <person name="Wolfel R."/>
            <person name="Grass G."/>
        </authorList>
    </citation>
    <scope>NUCLEOTIDE SEQUENCE [LARGE SCALE GENOMIC DNA]</scope>
    <source>
        <strain evidence="2 3">7539</strain>
    </source>
</reference>
<sequence>MKKFLKGLLKTIILTILLSILSLLLIAFVVDTYFLIFGDANDYMGVFWIIVFTPFILAVTLPLAIVTHALIVFFERKDSKEKNKSKR</sequence>
<protein>
    <submittedName>
        <fullName evidence="2">Uncharacterized protein</fullName>
    </submittedName>
</protein>
<name>A0A268P3A6_SHOCL</name>